<keyword evidence="2" id="KW-0812">Transmembrane</keyword>
<sequence length="189" mass="21064">MNPAVSNLVISLAVMQLARKIPFEDPEVLYYVRVGYVSMQILVLSVYYYISMTIKSKNDQTVLKYVEAPNPMSQEPGQLVNTTVRDYDLLETSKLLRSVYMGMAMMGFMHGYMKFTQPLFVQAIMAIKSLYDATPFKIHILGQKAEGDLKRPWKTAGGMFGAAGGPQTDNAAITEAEKRVGGTTSKKEE</sequence>
<proteinExistence type="predicted"/>
<dbReference type="Pfam" id="PF10032">
    <property type="entry name" value="Pho88"/>
    <property type="match status" value="1"/>
</dbReference>
<evidence type="ECO:0000313" key="3">
    <source>
        <dbReference type="EMBL" id="KAF7309565.1"/>
    </source>
</evidence>
<dbReference type="GO" id="GO:0005739">
    <property type="term" value="C:mitochondrion"/>
    <property type="evidence" value="ECO:0007669"/>
    <property type="project" value="TreeGrafter"/>
</dbReference>
<dbReference type="PANTHER" id="PTHR28112:SF1">
    <property type="entry name" value="SRP-INDEPENDENT TARGETING PROTEIN 3"/>
    <property type="match status" value="1"/>
</dbReference>
<evidence type="ECO:0000256" key="2">
    <source>
        <dbReference type="SAM" id="Phobius"/>
    </source>
</evidence>
<dbReference type="GO" id="GO:0005783">
    <property type="term" value="C:endoplasmic reticulum"/>
    <property type="evidence" value="ECO:0007669"/>
    <property type="project" value="InterPro"/>
</dbReference>
<name>A0A8H6T526_9AGAR</name>
<dbReference type="OrthoDB" id="18139at2759"/>
<keyword evidence="4" id="KW-1185">Reference proteome</keyword>
<keyword evidence="2" id="KW-1133">Transmembrane helix</keyword>
<feature type="compositionally biased region" description="Basic and acidic residues" evidence="1">
    <location>
        <begin position="175"/>
        <end position="189"/>
    </location>
</feature>
<protein>
    <submittedName>
        <fullName evidence="3">Inorganic phosphate transport PHO88</fullName>
    </submittedName>
</protein>
<dbReference type="PIRSF" id="PIRSF008756">
    <property type="entry name" value="P_tr_PHO88"/>
    <property type="match status" value="1"/>
</dbReference>
<gene>
    <name evidence="3" type="ORF">MIND_00327500</name>
</gene>
<dbReference type="PANTHER" id="PTHR28112">
    <property type="entry name" value="SRP-INDEPENDENT TARGETING PROTEIN 3"/>
    <property type="match status" value="1"/>
</dbReference>
<dbReference type="GO" id="GO:0045047">
    <property type="term" value="P:protein targeting to ER"/>
    <property type="evidence" value="ECO:0007669"/>
    <property type="project" value="InterPro"/>
</dbReference>
<dbReference type="GeneID" id="59342646"/>
<dbReference type="EMBL" id="JACAZF010000003">
    <property type="protein sequence ID" value="KAF7309565.1"/>
    <property type="molecule type" value="Genomic_DNA"/>
</dbReference>
<dbReference type="InterPro" id="IPR012098">
    <property type="entry name" value="SND3_fun"/>
</dbReference>
<accession>A0A8H6T526</accession>
<keyword evidence="2" id="KW-0472">Membrane</keyword>
<reference evidence="3" key="1">
    <citation type="submission" date="2020-05" db="EMBL/GenBank/DDBJ databases">
        <title>Mycena genomes resolve the evolution of fungal bioluminescence.</title>
        <authorList>
            <person name="Tsai I.J."/>
        </authorList>
    </citation>
    <scope>NUCLEOTIDE SEQUENCE</scope>
    <source>
        <strain evidence="3">171206Taipei</strain>
    </source>
</reference>
<organism evidence="3 4">
    <name type="scientific">Mycena indigotica</name>
    <dbReference type="NCBI Taxonomy" id="2126181"/>
    <lineage>
        <taxon>Eukaryota</taxon>
        <taxon>Fungi</taxon>
        <taxon>Dikarya</taxon>
        <taxon>Basidiomycota</taxon>
        <taxon>Agaricomycotina</taxon>
        <taxon>Agaricomycetes</taxon>
        <taxon>Agaricomycetidae</taxon>
        <taxon>Agaricales</taxon>
        <taxon>Marasmiineae</taxon>
        <taxon>Mycenaceae</taxon>
        <taxon>Mycena</taxon>
    </lineage>
</organism>
<dbReference type="Proteomes" id="UP000636479">
    <property type="component" value="Unassembled WGS sequence"/>
</dbReference>
<dbReference type="AlphaFoldDB" id="A0A8H6T526"/>
<feature type="region of interest" description="Disordered" evidence="1">
    <location>
        <begin position="161"/>
        <end position="189"/>
    </location>
</feature>
<evidence type="ECO:0000313" key="4">
    <source>
        <dbReference type="Proteomes" id="UP000636479"/>
    </source>
</evidence>
<evidence type="ECO:0000256" key="1">
    <source>
        <dbReference type="SAM" id="MobiDB-lite"/>
    </source>
</evidence>
<comment type="caution">
    <text evidence="3">The sequence shown here is derived from an EMBL/GenBank/DDBJ whole genome shotgun (WGS) entry which is preliminary data.</text>
</comment>
<dbReference type="RefSeq" id="XP_037223015.1">
    <property type="nucleotide sequence ID" value="XM_037360130.1"/>
</dbReference>
<feature type="transmembrane region" description="Helical" evidence="2">
    <location>
        <begin position="30"/>
        <end position="50"/>
    </location>
</feature>